<dbReference type="InterPro" id="IPR036259">
    <property type="entry name" value="MFS_trans_sf"/>
</dbReference>
<feature type="non-terminal residue" evidence="8">
    <location>
        <position position="235"/>
    </location>
</feature>
<name>A0A146K6C4_9EUKA</name>
<dbReference type="PANTHER" id="PTHR23501:SF191">
    <property type="entry name" value="VACUOLAR BASIC AMINO ACID TRANSPORTER 4"/>
    <property type="match status" value="1"/>
</dbReference>
<dbReference type="GO" id="GO:0022857">
    <property type="term" value="F:transmembrane transporter activity"/>
    <property type="evidence" value="ECO:0007669"/>
    <property type="project" value="InterPro"/>
</dbReference>
<dbReference type="InterPro" id="IPR020846">
    <property type="entry name" value="MFS_dom"/>
</dbReference>
<evidence type="ECO:0000259" key="7">
    <source>
        <dbReference type="PROSITE" id="PS50850"/>
    </source>
</evidence>
<evidence type="ECO:0000256" key="5">
    <source>
        <dbReference type="ARBA" id="ARBA00023136"/>
    </source>
</evidence>
<dbReference type="Gene3D" id="1.20.1250.20">
    <property type="entry name" value="MFS general substrate transporter like domains"/>
    <property type="match status" value="1"/>
</dbReference>
<keyword evidence="2" id="KW-0813">Transport</keyword>
<keyword evidence="3 6" id="KW-0812">Transmembrane</keyword>
<dbReference type="EMBL" id="GDID01005142">
    <property type="protein sequence ID" value="JAP91464.1"/>
    <property type="molecule type" value="Transcribed_RNA"/>
</dbReference>
<dbReference type="AlphaFoldDB" id="A0A146K6C4"/>
<dbReference type="GO" id="GO:0012505">
    <property type="term" value="C:endomembrane system"/>
    <property type="evidence" value="ECO:0007669"/>
    <property type="project" value="UniProtKB-SubCell"/>
</dbReference>
<evidence type="ECO:0000256" key="3">
    <source>
        <dbReference type="ARBA" id="ARBA00022692"/>
    </source>
</evidence>
<evidence type="ECO:0000256" key="1">
    <source>
        <dbReference type="ARBA" id="ARBA00004127"/>
    </source>
</evidence>
<feature type="domain" description="Major facilitator superfamily (MFS) profile" evidence="7">
    <location>
        <begin position="1"/>
        <end position="235"/>
    </location>
</feature>
<dbReference type="PROSITE" id="PS50850">
    <property type="entry name" value="MFS"/>
    <property type="match status" value="1"/>
</dbReference>
<keyword evidence="4 6" id="KW-1133">Transmembrane helix</keyword>
<feature type="transmembrane region" description="Helical" evidence="6">
    <location>
        <begin position="121"/>
        <end position="143"/>
    </location>
</feature>
<evidence type="ECO:0000256" key="4">
    <source>
        <dbReference type="ARBA" id="ARBA00022989"/>
    </source>
</evidence>
<organism evidence="8">
    <name type="scientific">Trepomonas sp. PC1</name>
    <dbReference type="NCBI Taxonomy" id="1076344"/>
    <lineage>
        <taxon>Eukaryota</taxon>
        <taxon>Metamonada</taxon>
        <taxon>Diplomonadida</taxon>
        <taxon>Hexamitidae</taxon>
        <taxon>Hexamitinae</taxon>
        <taxon>Trepomonas</taxon>
    </lineage>
</organism>
<accession>A0A146K6C4</accession>
<dbReference type="PANTHER" id="PTHR23501">
    <property type="entry name" value="MAJOR FACILITATOR SUPERFAMILY"/>
    <property type="match status" value="1"/>
</dbReference>
<comment type="subcellular location">
    <subcellularLocation>
        <location evidence="1">Endomembrane system</location>
        <topology evidence="1">Multi-pass membrane protein</topology>
    </subcellularLocation>
</comment>
<feature type="non-terminal residue" evidence="8">
    <location>
        <position position="1"/>
    </location>
</feature>
<protein>
    <submittedName>
        <fullName evidence="8">Major facilitator superfamily protein</fullName>
    </submittedName>
</protein>
<feature type="transmembrane region" description="Helical" evidence="6">
    <location>
        <begin position="94"/>
        <end position="115"/>
    </location>
</feature>
<sequence length="235" mass="26815">LFCVFRFLVGALNSTFLNIKTTLVRKMAPIELSQKFMAYNMITAEITAVVIPFSVGVIIDFNWRILFVVSSSISLLNMFYCLRFPEMKGYITDIKFDSSGVITLLFGIGSLELGITLLSLNHFACSGILILISLVLIMFFFYLEKQHKDAILPMQLMKNPLVEYCITIACQWYSKQVFIYLLPQIFDFYGKSASQYGILQTLRFTMDISASIVLPILQKRILNKTIMISGFLIQL</sequence>
<dbReference type="SUPFAM" id="SSF103473">
    <property type="entry name" value="MFS general substrate transporter"/>
    <property type="match status" value="1"/>
</dbReference>
<keyword evidence="5 6" id="KW-0472">Membrane</keyword>
<dbReference type="GO" id="GO:0005886">
    <property type="term" value="C:plasma membrane"/>
    <property type="evidence" value="ECO:0007669"/>
    <property type="project" value="TreeGrafter"/>
</dbReference>
<reference evidence="8" key="1">
    <citation type="submission" date="2015-07" db="EMBL/GenBank/DDBJ databases">
        <title>Adaptation to a free-living lifestyle via gene acquisitions in the diplomonad Trepomonas sp. PC1.</title>
        <authorList>
            <person name="Xu F."/>
            <person name="Jerlstrom-Hultqvist J."/>
            <person name="Kolisko M."/>
            <person name="Simpson A.G.B."/>
            <person name="Roger A.J."/>
            <person name="Svard S.G."/>
            <person name="Andersson J.O."/>
        </authorList>
    </citation>
    <scope>NUCLEOTIDE SEQUENCE</scope>
    <source>
        <strain evidence="8">PC1</strain>
    </source>
</reference>
<proteinExistence type="predicted"/>
<evidence type="ECO:0000313" key="8">
    <source>
        <dbReference type="EMBL" id="JAP91464.1"/>
    </source>
</evidence>
<feature type="transmembrane region" description="Helical" evidence="6">
    <location>
        <begin position="65"/>
        <end position="82"/>
    </location>
</feature>
<feature type="transmembrane region" description="Helical" evidence="6">
    <location>
        <begin position="36"/>
        <end position="59"/>
    </location>
</feature>
<evidence type="ECO:0000256" key="6">
    <source>
        <dbReference type="SAM" id="Phobius"/>
    </source>
</evidence>
<gene>
    <name evidence="8" type="ORF">TPC1_16922</name>
</gene>
<evidence type="ECO:0000256" key="2">
    <source>
        <dbReference type="ARBA" id="ARBA00022448"/>
    </source>
</evidence>